<keyword evidence="2" id="KW-1185">Reference proteome</keyword>
<dbReference type="AlphaFoldDB" id="A0A8K0CA40"/>
<proteinExistence type="predicted"/>
<dbReference type="PANTHER" id="PTHR37984">
    <property type="entry name" value="PROTEIN CBG26694"/>
    <property type="match status" value="1"/>
</dbReference>
<dbReference type="InterPro" id="IPR050951">
    <property type="entry name" value="Retrovirus_Pol_polyprotein"/>
</dbReference>
<sequence length="153" mass="17515">MFELVTDHSPLTTIFGEKKNVPVTAAVRLQRWAILLSAYDYQIVYKKGADIPNADALSRLPLSDDTELELASNCFSIQAPITAFLHNSEEIEIPITVEDVEQETEKDMVLKQVFAYVRDAWPSVISDEKLKKYYIRKNELTCEGKWLFGDKEL</sequence>
<accession>A0A8K0CA40</accession>
<protein>
    <recommendedName>
        <fullName evidence="3">Reverse transcriptase RNase H-like domain-containing protein</fullName>
    </recommendedName>
</protein>
<dbReference type="PANTHER" id="PTHR37984:SF5">
    <property type="entry name" value="PROTEIN NYNRIN-LIKE"/>
    <property type="match status" value="1"/>
</dbReference>
<evidence type="ECO:0000313" key="2">
    <source>
        <dbReference type="Proteomes" id="UP000801492"/>
    </source>
</evidence>
<reference evidence="1" key="1">
    <citation type="submission" date="2019-08" db="EMBL/GenBank/DDBJ databases">
        <title>The genome of the North American firefly Photinus pyralis.</title>
        <authorList>
            <consortium name="Photinus pyralis genome working group"/>
            <person name="Fallon T.R."/>
            <person name="Sander Lower S.E."/>
            <person name="Weng J.-K."/>
        </authorList>
    </citation>
    <scope>NUCLEOTIDE SEQUENCE</scope>
    <source>
        <strain evidence="1">TRF0915ILg1</strain>
        <tissue evidence="1">Whole body</tissue>
    </source>
</reference>
<comment type="caution">
    <text evidence="1">The sequence shown here is derived from an EMBL/GenBank/DDBJ whole genome shotgun (WGS) entry which is preliminary data.</text>
</comment>
<dbReference type="EMBL" id="VTPC01090958">
    <property type="protein sequence ID" value="KAF2880537.1"/>
    <property type="molecule type" value="Genomic_DNA"/>
</dbReference>
<dbReference type="Proteomes" id="UP000801492">
    <property type="component" value="Unassembled WGS sequence"/>
</dbReference>
<organism evidence="1 2">
    <name type="scientific">Ignelater luminosus</name>
    <name type="common">Cucubano</name>
    <name type="synonym">Pyrophorus luminosus</name>
    <dbReference type="NCBI Taxonomy" id="2038154"/>
    <lineage>
        <taxon>Eukaryota</taxon>
        <taxon>Metazoa</taxon>
        <taxon>Ecdysozoa</taxon>
        <taxon>Arthropoda</taxon>
        <taxon>Hexapoda</taxon>
        <taxon>Insecta</taxon>
        <taxon>Pterygota</taxon>
        <taxon>Neoptera</taxon>
        <taxon>Endopterygota</taxon>
        <taxon>Coleoptera</taxon>
        <taxon>Polyphaga</taxon>
        <taxon>Elateriformia</taxon>
        <taxon>Elateroidea</taxon>
        <taxon>Elateridae</taxon>
        <taxon>Agrypninae</taxon>
        <taxon>Pyrophorini</taxon>
        <taxon>Ignelater</taxon>
    </lineage>
</organism>
<gene>
    <name evidence="1" type="ORF">ILUMI_25635</name>
</gene>
<name>A0A8K0CA40_IGNLU</name>
<dbReference type="OrthoDB" id="8033509at2759"/>
<evidence type="ECO:0008006" key="3">
    <source>
        <dbReference type="Google" id="ProtNLM"/>
    </source>
</evidence>
<evidence type="ECO:0000313" key="1">
    <source>
        <dbReference type="EMBL" id="KAF2880537.1"/>
    </source>
</evidence>